<dbReference type="Proteomes" id="UP001212602">
    <property type="component" value="Unassembled WGS sequence"/>
</dbReference>
<comment type="caution">
    <text evidence="1">The sequence shown here is derived from an EMBL/GenBank/DDBJ whole genome shotgun (WGS) entry which is preliminary data.</text>
</comment>
<reference evidence="1" key="1">
    <citation type="submission" date="2023-01" db="EMBL/GenBank/DDBJ databases">
        <title>Xenophilus mangrovi sp. nov., isolated from soil of Mangrove nature reserve.</title>
        <authorList>
            <person name="Xu S."/>
            <person name="Liu Z."/>
            <person name="Xu Y."/>
        </authorList>
    </citation>
    <scope>NUCLEOTIDE SEQUENCE</scope>
    <source>
        <strain evidence="1">YW8</strain>
    </source>
</reference>
<sequence length="96" mass="11034">MNAIKEARRFIERQPEDESARVLTSLVLALETDRSFELATLYKLDYKAFNLAMDVLREWRLDRYYAGKAKLFDLSFQLNEMAQPKAAASEPPATSS</sequence>
<gene>
    <name evidence="1" type="ORF">PGB34_07970</name>
</gene>
<protein>
    <submittedName>
        <fullName evidence="1">Uncharacterized protein</fullName>
    </submittedName>
</protein>
<dbReference type="EMBL" id="JAQIPB010000002">
    <property type="protein sequence ID" value="MDA7416299.1"/>
    <property type="molecule type" value="Genomic_DNA"/>
</dbReference>
<evidence type="ECO:0000313" key="2">
    <source>
        <dbReference type="Proteomes" id="UP001212602"/>
    </source>
</evidence>
<keyword evidence="2" id="KW-1185">Reference proteome</keyword>
<dbReference type="RefSeq" id="WP_271427524.1">
    <property type="nucleotide sequence ID" value="NZ_JAQIPB010000002.1"/>
</dbReference>
<proteinExistence type="predicted"/>
<organism evidence="1 2">
    <name type="scientific">Xenophilus arseniciresistens</name>
    <dbReference type="NCBI Taxonomy" id="1283306"/>
    <lineage>
        <taxon>Bacteria</taxon>
        <taxon>Pseudomonadati</taxon>
        <taxon>Pseudomonadota</taxon>
        <taxon>Betaproteobacteria</taxon>
        <taxon>Burkholderiales</taxon>
        <taxon>Comamonadaceae</taxon>
        <taxon>Xenophilus</taxon>
    </lineage>
</organism>
<evidence type="ECO:0000313" key="1">
    <source>
        <dbReference type="EMBL" id="MDA7416299.1"/>
    </source>
</evidence>
<dbReference type="AlphaFoldDB" id="A0AAE3SYQ9"/>
<accession>A0AAE3SYQ9</accession>
<name>A0AAE3SYQ9_9BURK</name>